<dbReference type="InterPro" id="IPR004806">
    <property type="entry name" value="Rad23"/>
</dbReference>
<sequence length="368" mass="39079">MKIILRNIMGKEQMQEVTPDTNVEGIKQRLEGEYDMDSLHLCHKGDVLDNAKTMAELGVEENAVFIVAGKKRSKKNPQPKPTASTPLPETKAPLLDELNSVEAGLNEVAQTDSATTGAGGAPDGVTVPSSVIESSSTAAVTAAAPSQGLASHGVDPTLIDSIVAMGFEDREQVALALQAAYMNPDRAVEFLCTGIPSDVLQRLNDPFMAPSAGPEQNSVATDRPSLHVRQGASGSALYNALMQIPQFGEIRSIVQTNPESLPTVIQQLHIHHPEVVGLIQQNPDEFMQIMGIHGQANFAASSGGGDGGGGVPTEPVVIPLREGERAVIDRLVELGGGTWTEQDALEAYRACEESEEAAAHLLFSNFFE</sequence>
<dbReference type="InterPro" id="IPR015360">
    <property type="entry name" value="XPC-bd"/>
</dbReference>
<dbReference type="PRINTS" id="PR01839">
    <property type="entry name" value="RAD23PROTEIN"/>
</dbReference>
<keyword evidence="1" id="KW-0963">Cytoplasm</keyword>
<dbReference type="InterPro" id="IPR015940">
    <property type="entry name" value="UBA"/>
</dbReference>
<dbReference type="SMART" id="SM00213">
    <property type="entry name" value="UBQ"/>
    <property type="match status" value="1"/>
</dbReference>
<dbReference type="Gene3D" id="1.10.10.540">
    <property type="entry name" value="XPC-binding domain"/>
    <property type="match status" value="1"/>
</dbReference>
<dbReference type="PANTHER" id="PTHR10621:SF0">
    <property type="entry name" value="UV EXCISION REPAIR PROTEIN RAD23"/>
    <property type="match status" value="1"/>
</dbReference>
<evidence type="ECO:0000313" key="6">
    <source>
        <dbReference type="Proteomes" id="UP000031737"/>
    </source>
</evidence>
<dbReference type="InterPro" id="IPR029071">
    <property type="entry name" value="Ubiquitin-like_domsf"/>
</dbReference>
<dbReference type="Gene3D" id="1.10.8.10">
    <property type="entry name" value="DNA helicase RuvA subunit, C-terminal domain"/>
    <property type="match status" value="2"/>
</dbReference>
<dbReference type="Gene3D" id="3.10.20.90">
    <property type="entry name" value="Phosphatidylinositol 3-kinase Catalytic Subunit, Chain A, domain 1"/>
    <property type="match status" value="1"/>
</dbReference>
<protein>
    <recommendedName>
        <fullName evidence="1">UV excision repair protein RAD23</fullName>
    </recommendedName>
</protein>
<dbReference type="InterPro" id="IPR036353">
    <property type="entry name" value="XPC-bd_sf"/>
</dbReference>
<dbReference type="GO" id="GO:0043130">
    <property type="term" value="F:ubiquitin binding"/>
    <property type="evidence" value="ECO:0007669"/>
    <property type="project" value="UniProtKB-UniRule"/>
</dbReference>
<dbReference type="SUPFAM" id="SSF46934">
    <property type="entry name" value="UBA-like"/>
    <property type="match status" value="2"/>
</dbReference>
<dbReference type="GO" id="GO:0043161">
    <property type="term" value="P:proteasome-mediated ubiquitin-dependent protein catabolic process"/>
    <property type="evidence" value="ECO:0007669"/>
    <property type="project" value="UniProtKB-UniRule"/>
</dbReference>
<dbReference type="CDD" id="cd14280">
    <property type="entry name" value="UBA1_Rad23_like"/>
    <property type="match status" value="1"/>
</dbReference>
<dbReference type="OrthoDB" id="419317at2759"/>
<reference evidence="5 6" key="1">
    <citation type="submission" date="2013-07" db="EMBL/GenBank/DDBJ databases">
        <authorList>
            <person name="Stoco P.H."/>
            <person name="Wagner G."/>
            <person name="Gerber A."/>
            <person name="Zaha A."/>
            <person name="Thompson C."/>
            <person name="Bartholomeu D.C."/>
            <person name="Luckemeyer D.D."/>
            <person name="Bahia D."/>
            <person name="Loreto E."/>
            <person name="Prestes E.B."/>
            <person name="Lima F.M."/>
            <person name="Rodrigues-Luiz G."/>
            <person name="Vallejo G.A."/>
            <person name="Filho J.F."/>
            <person name="Monteiro K.M."/>
            <person name="Tyler K.M."/>
            <person name="de Almeida L.G."/>
            <person name="Ortiz M.F."/>
            <person name="Siervo M.A."/>
            <person name="de Moraes M.H."/>
            <person name="Cunha O.L."/>
            <person name="Mendonca-Neto R."/>
            <person name="Silva R."/>
            <person name="Teixeira S.M."/>
            <person name="Murta S.M."/>
            <person name="Sincero T.C."/>
            <person name="Mendes T.A."/>
            <person name="Urmenyi T.P."/>
            <person name="Silva V.G."/>
            <person name="da Rocha W.D."/>
            <person name="Andersson B."/>
            <person name="Romanha A.J."/>
            <person name="Steindel M."/>
            <person name="de Vasconcelos A.T."/>
            <person name="Grisard E.C."/>
        </authorList>
    </citation>
    <scope>NUCLEOTIDE SEQUENCE [LARGE SCALE GENOMIC DNA]</scope>
    <source>
        <strain evidence="5 6">SC58</strain>
    </source>
</reference>
<evidence type="ECO:0000259" key="3">
    <source>
        <dbReference type="PROSITE" id="PS50030"/>
    </source>
</evidence>
<dbReference type="AlphaFoldDB" id="A0A061J1U7"/>
<dbReference type="SUPFAM" id="SSF101238">
    <property type="entry name" value="XPC-binding domain"/>
    <property type="match status" value="1"/>
</dbReference>
<dbReference type="Proteomes" id="UP000031737">
    <property type="component" value="Unassembled WGS sequence"/>
</dbReference>
<dbReference type="PROSITE" id="PS50053">
    <property type="entry name" value="UBIQUITIN_2"/>
    <property type="match status" value="1"/>
</dbReference>
<dbReference type="PROSITE" id="PS50030">
    <property type="entry name" value="UBA"/>
    <property type="match status" value="2"/>
</dbReference>
<keyword evidence="1" id="KW-0234">DNA repair</keyword>
<feature type="domain" description="UBA" evidence="3">
    <location>
        <begin position="153"/>
        <end position="194"/>
    </location>
</feature>
<dbReference type="PANTHER" id="PTHR10621">
    <property type="entry name" value="UV EXCISION REPAIR PROTEIN RAD23"/>
    <property type="match status" value="1"/>
</dbReference>
<dbReference type="EMBL" id="AUPL01005052">
    <property type="protein sequence ID" value="ESL07262.1"/>
    <property type="molecule type" value="Genomic_DNA"/>
</dbReference>
<dbReference type="GO" id="GO:0003684">
    <property type="term" value="F:damaged DNA binding"/>
    <property type="evidence" value="ECO:0007669"/>
    <property type="project" value="UniProtKB-UniRule"/>
</dbReference>
<dbReference type="FunFam" id="1.10.8.10:FF:000003">
    <property type="entry name" value="UV excision repair protein RAD23 homolog"/>
    <property type="match status" value="1"/>
</dbReference>
<dbReference type="SMART" id="SM00165">
    <property type="entry name" value="UBA"/>
    <property type="match status" value="2"/>
</dbReference>
<comment type="similarity">
    <text evidence="1">Belongs to the RAD23 family.</text>
</comment>
<name>A0A061J1U7_TRYRA</name>
<evidence type="ECO:0000256" key="2">
    <source>
        <dbReference type="SAM" id="MobiDB-lite"/>
    </source>
</evidence>
<feature type="domain" description="UBA" evidence="3">
    <location>
        <begin position="321"/>
        <end position="365"/>
    </location>
</feature>
<dbReference type="InterPro" id="IPR009060">
    <property type="entry name" value="UBA-like_sf"/>
</dbReference>
<dbReference type="GO" id="GO:0005829">
    <property type="term" value="C:cytosol"/>
    <property type="evidence" value="ECO:0007669"/>
    <property type="project" value="TreeGrafter"/>
</dbReference>
<gene>
    <name evidence="5" type="ORF">TRSC58_05052</name>
</gene>
<comment type="caution">
    <text evidence="5">The sequence shown here is derived from an EMBL/GenBank/DDBJ whole genome shotgun (WGS) entry which is preliminary data.</text>
</comment>
<dbReference type="VEuPathDB" id="TriTrypDB:TRSC58_05052"/>
<comment type="subcellular location">
    <subcellularLocation>
        <location evidence="1">Nucleus</location>
    </subcellularLocation>
    <subcellularLocation>
        <location evidence="1">Cytoplasm</location>
    </subcellularLocation>
</comment>
<feature type="domain" description="Ubiquitin-like" evidence="4">
    <location>
        <begin position="1"/>
        <end position="74"/>
    </location>
</feature>
<comment type="function">
    <text evidence="1">Multiubiquitin chain receptor involved in modulation of proteasomal degradation. Involved in nucleotide excision repair.</text>
</comment>
<dbReference type="Pfam" id="PF00627">
    <property type="entry name" value="UBA"/>
    <property type="match status" value="1"/>
</dbReference>
<keyword evidence="6" id="KW-1185">Reference proteome</keyword>
<organism evidence="5 6">
    <name type="scientific">Trypanosoma rangeli SC58</name>
    <dbReference type="NCBI Taxonomy" id="429131"/>
    <lineage>
        <taxon>Eukaryota</taxon>
        <taxon>Discoba</taxon>
        <taxon>Euglenozoa</taxon>
        <taxon>Kinetoplastea</taxon>
        <taxon>Metakinetoplastina</taxon>
        <taxon>Trypanosomatida</taxon>
        <taxon>Trypanosomatidae</taxon>
        <taxon>Trypanosoma</taxon>
        <taxon>Herpetosoma</taxon>
    </lineage>
</organism>
<dbReference type="Pfam" id="PF09280">
    <property type="entry name" value="XPC-binding"/>
    <property type="match status" value="1"/>
</dbReference>
<dbReference type="GO" id="GO:0005654">
    <property type="term" value="C:nucleoplasm"/>
    <property type="evidence" value="ECO:0007669"/>
    <property type="project" value="TreeGrafter"/>
</dbReference>
<evidence type="ECO:0000256" key="1">
    <source>
        <dbReference type="RuleBase" id="RU367049"/>
    </source>
</evidence>
<evidence type="ECO:0000259" key="4">
    <source>
        <dbReference type="PROSITE" id="PS50053"/>
    </source>
</evidence>
<dbReference type="InterPro" id="IPR000626">
    <property type="entry name" value="Ubiquitin-like_dom"/>
</dbReference>
<accession>A0A061J1U7</accession>
<dbReference type="Pfam" id="PF00240">
    <property type="entry name" value="ubiquitin"/>
    <property type="match status" value="1"/>
</dbReference>
<keyword evidence="1" id="KW-0227">DNA damage</keyword>
<dbReference type="SUPFAM" id="SSF54236">
    <property type="entry name" value="Ubiquitin-like"/>
    <property type="match status" value="1"/>
</dbReference>
<dbReference type="GO" id="GO:0070628">
    <property type="term" value="F:proteasome binding"/>
    <property type="evidence" value="ECO:0007669"/>
    <property type="project" value="TreeGrafter"/>
</dbReference>
<dbReference type="GO" id="GO:0031593">
    <property type="term" value="F:polyubiquitin modification-dependent protein binding"/>
    <property type="evidence" value="ECO:0007669"/>
    <property type="project" value="UniProtKB-UniRule"/>
</dbReference>
<evidence type="ECO:0000313" key="5">
    <source>
        <dbReference type="EMBL" id="ESL07262.1"/>
    </source>
</evidence>
<feature type="region of interest" description="Disordered" evidence="2">
    <location>
        <begin position="70"/>
        <end position="93"/>
    </location>
</feature>
<keyword evidence="1" id="KW-0539">Nucleus</keyword>
<dbReference type="GO" id="GO:0006289">
    <property type="term" value="P:nucleotide-excision repair"/>
    <property type="evidence" value="ECO:0007669"/>
    <property type="project" value="UniProtKB-UniRule"/>
</dbReference>
<proteinExistence type="inferred from homology"/>